<proteinExistence type="predicted"/>
<gene>
    <name evidence="1" type="ORF">CSUNSWCD_878</name>
</gene>
<protein>
    <submittedName>
        <fullName evidence="1">Uncharacterized protein</fullName>
    </submittedName>
</protein>
<reference evidence="1 2" key="1">
    <citation type="journal article" date="2013" name="Genome Announc.">
        <title>Genome Sequence of Campylobacter showae UNSWCD, Isolated from a Patient with Crohn's Disease.</title>
        <authorList>
            <person name="Tay A.P."/>
            <person name="Kaakoush N.O."/>
            <person name="Deshpande N.P."/>
            <person name="Chen Z."/>
            <person name="Mitchell H."/>
            <person name="Wilkins M.R."/>
        </authorList>
    </citation>
    <scope>NUCLEOTIDE SEQUENCE [LARGE SCALE GENOMIC DNA]</scope>
    <source>
        <strain evidence="1 2">CSUNSWCD</strain>
    </source>
</reference>
<organism evidence="1 2">
    <name type="scientific">Campylobacter showae CSUNSWCD</name>
    <dbReference type="NCBI Taxonomy" id="1244083"/>
    <lineage>
        <taxon>Bacteria</taxon>
        <taxon>Pseudomonadati</taxon>
        <taxon>Campylobacterota</taxon>
        <taxon>Epsilonproteobacteria</taxon>
        <taxon>Campylobacterales</taxon>
        <taxon>Campylobacteraceae</taxon>
        <taxon>Campylobacter</taxon>
    </lineage>
</organism>
<sequence>MVKPNLTNLGLNLTHIVSNLTTQFAKAFCELVAKFGKFQVASRKAQGSLKCQI</sequence>
<comment type="caution">
    <text evidence="1">The sequence shown here is derived from an EMBL/GenBank/DDBJ whole genome shotgun (WGS) entry which is preliminary data.</text>
</comment>
<evidence type="ECO:0000313" key="2">
    <source>
        <dbReference type="Proteomes" id="UP000011939"/>
    </source>
</evidence>
<dbReference type="PATRIC" id="fig|1244083.3.peg.2121"/>
<dbReference type="EMBL" id="AMZQ01000012">
    <property type="protein sequence ID" value="EKU10552.1"/>
    <property type="molecule type" value="Genomic_DNA"/>
</dbReference>
<dbReference type="AlphaFoldDB" id="M5IDW5"/>
<name>M5IDW5_9BACT</name>
<dbReference type="STRING" id="1244083.CSUNSWCD_878"/>
<accession>M5IDW5</accession>
<dbReference type="Proteomes" id="UP000011939">
    <property type="component" value="Unassembled WGS sequence"/>
</dbReference>
<evidence type="ECO:0000313" key="1">
    <source>
        <dbReference type="EMBL" id="EKU10552.1"/>
    </source>
</evidence>